<keyword evidence="2" id="KW-1185">Reference proteome</keyword>
<accession>X6PG99</accession>
<proteinExistence type="predicted"/>
<dbReference type="EMBL" id="ASPP01000356">
    <property type="protein sequence ID" value="ETO36717.1"/>
    <property type="molecule type" value="Genomic_DNA"/>
</dbReference>
<protein>
    <submittedName>
        <fullName evidence="1">Uncharacterized protein</fullName>
    </submittedName>
</protein>
<dbReference type="AlphaFoldDB" id="X6PG99"/>
<reference evidence="1 2" key="1">
    <citation type="journal article" date="2013" name="Curr. Biol.">
        <title>The Genome of the Foraminiferan Reticulomyxa filosa.</title>
        <authorList>
            <person name="Glockner G."/>
            <person name="Hulsmann N."/>
            <person name="Schleicher M."/>
            <person name="Noegel A.A."/>
            <person name="Eichinger L."/>
            <person name="Gallinger C."/>
            <person name="Pawlowski J."/>
            <person name="Sierra R."/>
            <person name="Euteneuer U."/>
            <person name="Pillet L."/>
            <person name="Moustafa A."/>
            <person name="Platzer M."/>
            <person name="Groth M."/>
            <person name="Szafranski K."/>
            <person name="Schliwa M."/>
        </authorList>
    </citation>
    <scope>NUCLEOTIDE SEQUENCE [LARGE SCALE GENOMIC DNA]</scope>
</reference>
<evidence type="ECO:0000313" key="2">
    <source>
        <dbReference type="Proteomes" id="UP000023152"/>
    </source>
</evidence>
<organism evidence="1 2">
    <name type="scientific">Reticulomyxa filosa</name>
    <dbReference type="NCBI Taxonomy" id="46433"/>
    <lineage>
        <taxon>Eukaryota</taxon>
        <taxon>Sar</taxon>
        <taxon>Rhizaria</taxon>
        <taxon>Retaria</taxon>
        <taxon>Foraminifera</taxon>
        <taxon>Monothalamids</taxon>
        <taxon>Reticulomyxidae</taxon>
        <taxon>Reticulomyxa</taxon>
    </lineage>
</organism>
<evidence type="ECO:0000313" key="1">
    <source>
        <dbReference type="EMBL" id="ETO36717.1"/>
    </source>
</evidence>
<gene>
    <name evidence="1" type="ORF">RFI_00344</name>
</gene>
<dbReference type="Proteomes" id="UP000023152">
    <property type="component" value="Unassembled WGS sequence"/>
</dbReference>
<sequence>MHLNIILLNVDMLQLLVRLFDINAPKILTEIAFTRIQQIVSWAVILAAKFSTSLNVVISNQMYKQKMSATQVKKKHNKQTSKITIFYKKKKIKNVTPFASFQVLPFSDKPEQPPCQMHFHKNFLSCKSDKNFLSSAEKRTKIELLETSDMPATRAKDESCKRMVLSCEPDTILLPSGEN</sequence>
<name>X6PG99_RETFI</name>
<comment type="caution">
    <text evidence="1">The sequence shown here is derived from an EMBL/GenBank/DDBJ whole genome shotgun (WGS) entry which is preliminary data.</text>
</comment>